<evidence type="ECO:0000313" key="2">
    <source>
        <dbReference type="EMBL" id="MFD1324563.1"/>
    </source>
</evidence>
<accession>A0ABW3YPE4</accession>
<proteinExistence type="predicted"/>
<feature type="transmembrane region" description="Helical" evidence="1">
    <location>
        <begin position="22"/>
        <end position="40"/>
    </location>
</feature>
<comment type="caution">
    <text evidence="2">The sequence shown here is derived from an EMBL/GenBank/DDBJ whole genome shotgun (WGS) entry which is preliminary data.</text>
</comment>
<dbReference type="EMBL" id="JBHTMP010000051">
    <property type="protein sequence ID" value="MFD1324563.1"/>
    <property type="molecule type" value="Genomic_DNA"/>
</dbReference>
<keyword evidence="1" id="KW-0812">Transmembrane</keyword>
<reference evidence="3" key="1">
    <citation type="journal article" date="2019" name="Int. J. Syst. Evol. Microbiol.">
        <title>The Global Catalogue of Microorganisms (GCM) 10K type strain sequencing project: providing services to taxonomists for standard genome sequencing and annotation.</title>
        <authorList>
            <consortium name="The Broad Institute Genomics Platform"/>
            <consortium name="The Broad Institute Genome Sequencing Center for Infectious Disease"/>
            <person name="Wu L."/>
            <person name="Ma J."/>
        </authorList>
    </citation>
    <scope>NUCLEOTIDE SEQUENCE [LARGE SCALE GENOMIC DNA]</scope>
    <source>
        <strain evidence="3">JCM 31037</strain>
    </source>
</reference>
<evidence type="ECO:0000256" key="1">
    <source>
        <dbReference type="SAM" id="Phobius"/>
    </source>
</evidence>
<keyword evidence="1" id="KW-0472">Membrane</keyword>
<evidence type="ECO:0000313" key="3">
    <source>
        <dbReference type="Proteomes" id="UP001597260"/>
    </source>
</evidence>
<dbReference type="RefSeq" id="WP_377575396.1">
    <property type="nucleotide sequence ID" value="NZ_JBHTMP010000051.1"/>
</dbReference>
<keyword evidence="1" id="KW-1133">Transmembrane helix</keyword>
<name>A0ABW3YPE4_9ACTN</name>
<protein>
    <submittedName>
        <fullName evidence="2">Uncharacterized protein</fullName>
    </submittedName>
</protein>
<gene>
    <name evidence="2" type="ORF">ACFQ4H_26090</name>
</gene>
<dbReference type="Proteomes" id="UP001597260">
    <property type="component" value="Unassembled WGS sequence"/>
</dbReference>
<sequence>MPIVRGHQRGGKRVRGYYRLNSIWNSWFGLLLIVLLVAIARKR</sequence>
<organism evidence="2 3">
    <name type="scientific">Micromonospora sonneratiae</name>
    <dbReference type="NCBI Taxonomy" id="1184706"/>
    <lineage>
        <taxon>Bacteria</taxon>
        <taxon>Bacillati</taxon>
        <taxon>Actinomycetota</taxon>
        <taxon>Actinomycetes</taxon>
        <taxon>Micromonosporales</taxon>
        <taxon>Micromonosporaceae</taxon>
        <taxon>Micromonospora</taxon>
    </lineage>
</organism>
<keyword evidence="3" id="KW-1185">Reference proteome</keyword>